<dbReference type="EMBL" id="BMTZ01000008">
    <property type="protein sequence ID" value="GGT55181.1"/>
    <property type="molecule type" value="Genomic_DNA"/>
</dbReference>
<evidence type="ECO:0000313" key="3">
    <source>
        <dbReference type="Proteomes" id="UP000629911"/>
    </source>
</evidence>
<gene>
    <name evidence="2" type="ORF">GCM10010287_31420</name>
</gene>
<feature type="region of interest" description="Disordered" evidence="1">
    <location>
        <begin position="1"/>
        <end position="175"/>
    </location>
</feature>
<name>A0ABQ2TZP7_9ACTN</name>
<protein>
    <submittedName>
        <fullName evidence="2">Uncharacterized protein</fullName>
    </submittedName>
</protein>
<accession>A0ABQ2TZP7</accession>
<evidence type="ECO:0000256" key="1">
    <source>
        <dbReference type="SAM" id="MobiDB-lite"/>
    </source>
</evidence>
<feature type="compositionally biased region" description="Polar residues" evidence="1">
    <location>
        <begin position="58"/>
        <end position="69"/>
    </location>
</feature>
<reference evidence="3" key="1">
    <citation type="journal article" date="2019" name="Int. J. Syst. Evol. Microbiol.">
        <title>The Global Catalogue of Microorganisms (GCM) 10K type strain sequencing project: providing services to taxonomists for standard genome sequencing and annotation.</title>
        <authorList>
            <consortium name="The Broad Institute Genomics Platform"/>
            <consortium name="The Broad Institute Genome Sequencing Center for Infectious Disease"/>
            <person name="Wu L."/>
            <person name="Ma J."/>
        </authorList>
    </citation>
    <scope>NUCLEOTIDE SEQUENCE [LARGE SCALE GENOMIC DNA]</scope>
    <source>
        <strain evidence="3">JCM 4422</strain>
    </source>
</reference>
<evidence type="ECO:0000313" key="2">
    <source>
        <dbReference type="EMBL" id="GGT55181.1"/>
    </source>
</evidence>
<proteinExistence type="predicted"/>
<organism evidence="2 3">
    <name type="scientific">Streptomyces variabilis</name>
    <dbReference type="NCBI Taxonomy" id="67372"/>
    <lineage>
        <taxon>Bacteria</taxon>
        <taxon>Bacillati</taxon>
        <taxon>Actinomycetota</taxon>
        <taxon>Actinomycetes</taxon>
        <taxon>Kitasatosporales</taxon>
        <taxon>Streptomycetaceae</taxon>
        <taxon>Streptomyces</taxon>
        <taxon>Streptomyces griseoincarnatus group</taxon>
    </lineage>
</organism>
<keyword evidence="3" id="KW-1185">Reference proteome</keyword>
<sequence length="175" mass="18867">MTGPAQAAGRPGDGLSRQRGALPVGAARSRRVRPRSAVPWPAAAREQGLRTARRNTDHNNGQGNPTQALAESDARATATLPACTRVTGREPLPRRRPRARPPHRPGDTDHNGGQGNPTQALAESDARATATLPACTRVTGREPLPRRRPRARPPHRPAERRPQRRAGRPTQGFCA</sequence>
<comment type="caution">
    <text evidence="2">The sequence shown here is derived from an EMBL/GenBank/DDBJ whole genome shotgun (WGS) entry which is preliminary data.</text>
</comment>
<feature type="compositionally biased region" description="Low complexity" evidence="1">
    <location>
        <begin position="35"/>
        <end position="45"/>
    </location>
</feature>
<dbReference type="Proteomes" id="UP000629911">
    <property type="component" value="Unassembled WGS sequence"/>
</dbReference>
<feature type="compositionally biased region" description="Basic residues" evidence="1">
    <location>
        <begin position="146"/>
        <end position="155"/>
    </location>
</feature>
<feature type="compositionally biased region" description="Basic residues" evidence="1">
    <location>
        <begin position="94"/>
        <end position="103"/>
    </location>
</feature>